<dbReference type="GO" id="GO:0005524">
    <property type="term" value="F:ATP binding"/>
    <property type="evidence" value="ECO:0007669"/>
    <property type="project" value="UniProtKB-KW"/>
</dbReference>
<dbReference type="FunFam" id="3.30.40.230:FF:000005">
    <property type="entry name" value="Glycine--tRNA ligase"/>
    <property type="match status" value="1"/>
</dbReference>
<dbReference type="STRING" id="49547.MBCUR_11620"/>
<evidence type="ECO:0000256" key="4">
    <source>
        <dbReference type="ARBA" id="ARBA00022490"/>
    </source>
</evidence>
<dbReference type="InterPro" id="IPR033731">
    <property type="entry name" value="GlyRS-like_core"/>
</dbReference>
<evidence type="ECO:0000256" key="6">
    <source>
        <dbReference type="ARBA" id="ARBA00022741"/>
    </source>
</evidence>
<dbReference type="NCBIfam" id="NF003211">
    <property type="entry name" value="PRK04173.1"/>
    <property type="match status" value="1"/>
</dbReference>
<dbReference type="Gene3D" id="3.30.40.230">
    <property type="match status" value="1"/>
</dbReference>
<dbReference type="Gene3D" id="3.40.50.800">
    <property type="entry name" value="Anticodon-binding domain"/>
    <property type="match status" value="1"/>
</dbReference>
<dbReference type="CDD" id="cd00774">
    <property type="entry name" value="GlyRS-like_core"/>
    <property type="match status" value="1"/>
</dbReference>
<comment type="similarity">
    <text evidence="2">Belongs to the class-II aminoacyl-tRNA synthetase family.</text>
</comment>
<feature type="domain" description="Aminoacyl-transfer RNA synthetases class-II family profile" evidence="11">
    <location>
        <begin position="4"/>
        <end position="488"/>
    </location>
</feature>
<keyword evidence="9" id="KW-0030">Aminoacyl-tRNA synthetase</keyword>
<evidence type="ECO:0000313" key="13">
    <source>
        <dbReference type="Proteomes" id="UP000077245"/>
    </source>
</evidence>
<gene>
    <name evidence="12" type="primary">glyQS</name>
    <name evidence="12" type="ORF">MBCUR_11620</name>
</gene>
<keyword evidence="4" id="KW-0963">Cytoplasm</keyword>
<organism evidence="12 13">
    <name type="scientific">Methanobrevibacter curvatus</name>
    <dbReference type="NCBI Taxonomy" id="49547"/>
    <lineage>
        <taxon>Archaea</taxon>
        <taxon>Methanobacteriati</taxon>
        <taxon>Methanobacteriota</taxon>
        <taxon>Methanomada group</taxon>
        <taxon>Methanobacteria</taxon>
        <taxon>Methanobacteriales</taxon>
        <taxon>Methanobacteriaceae</taxon>
        <taxon>Methanobrevibacter</taxon>
    </lineage>
</organism>
<dbReference type="GO" id="GO:0004820">
    <property type="term" value="F:glycine-tRNA ligase activity"/>
    <property type="evidence" value="ECO:0007669"/>
    <property type="project" value="UniProtKB-EC"/>
</dbReference>
<evidence type="ECO:0000259" key="11">
    <source>
        <dbReference type="PROSITE" id="PS50862"/>
    </source>
</evidence>
<evidence type="ECO:0000256" key="10">
    <source>
        <dbReference type="ARBA" id="ARBA00030057"/>
    </source>
</evidence>
<dbReference type="InterPro" id="IPR002315">
    <property type="entry name" value="tRNA-synt_gly"/>
</dbReference>
<dbReference type="NCBIfam" id="TIGR00389">
    <property type="entry name" value="glyS_dimeric"/>
    <property type="match status" value="1"/>
</dbReference>
<evidence type="ECO:0000256" key="5">
    <source>
        <dbReference type="ARBA" id="ARBA00022598"/>
    </source>
</evidence>
<dbReference type="InterPro" id="IPR045864">
    <property type="entry name" value="aa-tRNA-synth_II/BPL/LPL"/>
</dbReference>
<dbReference type="GO" id="GO:0006426">
    <property type="term" value="P:glycyl-tRNA aminoacylation"/>
    <property type="evidence" value="ECO:0007669"/>
    <property type="project" value="InterPro"/>
</dbReference>
<dbReference type="PROSITE" id="PS50862">
    <property type="entry name" value="AA_TRNA_LIGASE_II"/>
    <property type="match status" value="1"/>
</dbReference>
<dbReference type="Pfam" id="PF00587">
    <property type="entry name" value="tRNA-synt_2b"/>
    <property type="match status" value="1"/>
</dbReference>
<dbReference type="Pfam" id="PF03129">
    <property type="entry name" value="HGTP_anticodon"/>
    <property type="match status" value="1"/>
</dbReference>
<dbReference type="GO" id="GO:0005737">
    <property type="term" value="C:cytoplasm"/>
    <property type="evidence" value="ECO:0007669"/>
    <property type="project" value="UniProtKB-SubCell"/>
</dbReference>
<sequence length="578" mass="66406">MNHDKMINISTKRGFLWPSFEIYSGLAGFTDYGPLGAILKNNIMQKWREQYIINQGFYEIESPTVSPEEVLQASGHVDNFTDPMIQCLSCNEVFRADHIIEEQTNLEVEGYTNEELDKIVKEKSVVCPNCEDKLSQIWNYNLMFRTNIGPKSGKTGYMRPETAQGIFIMFKRLARFFKNKLPFGVVQLGKAYRNEISPRQGVIRLREFTQAEAEIFVNPLDKTHPKFNEIADETFILSSAETQIKGIEPLIISASDALDKGIVANEILIYQIYLARKFLRELGIPDEVLRFRQHLPNEMAHYAIDCWDVEVKTDRYGWVEIIGIADRGDYDLLAHSKHSNEDLDVFIDFDEEKLIKKAVIKHNMANFGRKFKKDTSKIINALNSIDPKKIQEELNSNGKYELEVENNIFTIEKEDIIFDEIEEKVKGERIIPHVIEPSFGIDRIFYATLLHSFSSSISKDLDDGAKEKIKEYFKFPLSIAPIKVGVFPLIKDEKLINISTKIKDKLMASGITVQYETSGTIGKRYARCDEIGVPLAITVDFDSLEDNEVTIRDRDTEIQERIPIDDVLNYVFGKLNNF</sequence>
<keyword evidence="13" id="KW-1185">Reference proteome</keyword>
<keyword evidence="7" id="KW-0067">ATP-binding</keyword>
<dbReference type="EC" id="6.1.1.14" evidence="3"/>
<protein>
    <recommendedName>
        <fullName evidence="3">glycine--tRNA ligase</fullName>
        <ecNumber evidence="3">6.1.1.14</ecNumber>
    </recommendedName>
    <alternativeName>
        <fullName evidence="10">Diadenosine tetraphosphate synthetase</fullName>
    </alternativeName>
</protein>
<keyword evidence="5 12" id="KW-0436">Ligase</keyword>
<evidence type="ECO:0000256" key="1">
    <source>
        <dbReference type="ARBA" id="ARBA00004496"/>
    </source>
</evidence>
<dbReference type="InterPro" id="IPR004154">
    <property type="entry name" value="Anticodon-bd"/>
</dbReference>
<dbReference type="SUPFAM" id="SSF55681">
    <property type="entry name" value="Class II aaRS and biotin synthetases"/>
    <property type="match status" value="1"/>
</dbReference>
<accession>A0A166AKH3</accession>
<comment type="subcellular location">
    <subcellularLocation>
        <location evidence="1">Cytoplasm</location>
    </subcellularLocation>
</comment>
<dbReference type="OrthoDB" id="6113at2157"/>
<keyword evidence="6" id="KW-0547">Nucleotide-binding</keyword>
<dbReference type="RefSeq" id="WP_067091439.1">
    <property type="nucleotide sequence ID" value="NZ_LWMV01000172.1"/>
</dbReference>
<evidence type="ECO:0000256" key="7">
    <source>
        <dbReference type="ARBA" id="ARBA00022840"/>
    </source>
</evidence>
<dbReference type="InterPro" id="IPR002314">
    <property type="entry name" value="aa-tRNA-synt_IIb"/>
</dbReference>
<evidence type="ECO:0000256" key="9">
    <source>
        <dbReference type="ARBA" id="ARBA00023146"/>
    </source>
</evidence>
<name>A0A166AKH3_9EURY</name>
<evidence type="ECO:0000256" key="3">
    <source>
        <dbReference type="ARBA" id="ARBA00012829"/>
    </source>
</evidence>
<dbReference type="PANTHER" id="PTHR10745:SF0">
    <property type="entry name" value="GLYCINE--TRNA LIGASE"/>
    <property type="match status" value="1"/>
</dbReference>
<evidence type="ECO:0000313" key="12">
    <source>
        <dbReference type="EMBL" id="KZX12153.1"/>
    </source>
</evidence>
<dbReference type="EMBL" id="LWMV01000172">
    <property type="protein sequence ID" value="KZX12153.1"/>
    <property type="molecule type" value="Genomic_DNA"/>
</dbReference>
<proteinExistence type="inferred from homology"/>
<evidence type="ECO:0000256" key="8">
    <source>
        <dbReference type="ARBA" id="ARBA00022917"/>
    </source>
</evidence>
<dbReference type="InterPro" id="IPR006195">
    <property type="entry name" value="aa-tRNA-synth_II"/>
</dbReference>
<keyword evidence="8" id="KW-0648">Protein biosynthesis</keyword>
<comment type="caution">
    <text evidence="12">The sequence shown here is derived from an EMBL/GenBank/DDBJ whole genome shotgun (WGS) entry which is preliminary data.</text>
</comment>
<evidence type="ECO:0000256" key="2">
    <source>
        <dbReference type="ARBA" id="ARBA00008226"/>
    </source>
</evidence>
<reference evidence="12 13" key="1">
    <citation type="submission" date="2016-04" db="EMBL/GenBank/DDBJ databases">
        <title>Genome sequence of Methanobrevibacter curvatus DSM 11111.</title>
        <authorList>
            <person name="Poehlein A."/>
            <person name="Seedorf H."/>
            <person name="Daniel R."/>
        </authorList>
    </citation>
    <scope>NUCLEOTIDE SEQUENCE [LARGE SCALE GENOMIC DNA]</scope>
    <source>
        <strain evidence="12 13">DSM 11111</strain>
    </source>
</reference>
<dbReference type="InterPro" id="IPR027031">
    <property type="entry name" value="Gly-tRNA_synthase/POLG2"/>
</dbReference>
<dbReference type="Gene3D" id="3.30.720.200">
    <property type="match status" value="1"/>
</dbReference>
<dbReference type="Proteomes" id="UP000077245">
    <property type="component" value="Unassembled WGS sequence"/>
</dbReference>
<dbReference type="Gene3D" id="3.30.930.10">
    <property type="entry name" value="Bira Bifunctional Protein, Domain 2"/>
    <property type="match status" value="1"/>
</dbReference>
<dbReference type="SUPFAM" id="SSF52954">
    <property type="entry name" value="Class II aaRS ABD-related"/>
    <property type="match status" value="1"/>
</dbReference>
<dbReference type="InterPro" id="IPR036621">
    <property type="entry name" value="Anticodon-bd_dom_sf"/>
</dbReference>
<dbReference type="PATRIC" id="fig|49547.3.peg.1243"/>
<dbReference type="AlphaFoldDB" id="A0A166AKH3"/>
<dbReference type="PANTHER" id="PTHR10745">
    <property type="entry name" value="GLYCYL-TRNA SYNTHETASE/DNA POLYMERASE SUBUNIT GAMMA-2"/>
    <property type="match status" value="1"/>
</dbReference>
<dbReference type="PRINTS" id="PR01043">
    <property type="entry name" value="TRNASYNTHGLY"/>
</dbReference>